<protein>
    <recommendedName>
        <fullName evidence="3">VOC domain-containing protein</fullName>
    </recommendedName>
</protein>
<dbReference type="Pfam" id="PF13669">
    <property type="entry name" value="Glyoxalase_4"/>
    <property type="match status" value="1"/>
</dbReference>
<sequence>MMTGHHYQNAYICDDIDAAIAAFGQRADIADVRPFDVEQMLWTPAGMKRVATRLAFIWTGDLQYELIQVVADDSGLYANFADNGGLLHFHHVCMRVPEWEPFRAAVSQQDLPVVLERANEGDQLKFLYLDGRSFCGHYLEYCWMTDEMWARLGGPA</sequence>
<evidence type="ECO:0000313" key="2">
    <source>
        <dbReference type="Proteomes" id="UP000258016"/>
    </source>
</evidence>
<accession>A0ABM6M8U4</accession>
<dbReference type="Gene3D" id="3.10.180.10">
    <property type="entry name" value="2,3-Dihydroxybiphenyl 1,2-Dioxygenase, domain 1"/>
    <property type="match status" value="1"/>
</dbReference>
<dbReference type="EMBL" id="CP020083">
    <property type="protein sequence ID" value="ASR52304.1"/>
    <property type="molecule type" value="Genomic_DNA"/>
</dbReference>
<dbReference type="InterPro" id="IPR029068">
    <property type="entry name" value="Glyas_Bleomycin-R_OHBP_Dase"/>
</dbReference>
<organism evidence="1 2">
    <name type="scientific">Blastomonas fulva</name>
    <dbReference type="NCBI Taxonomy" id="1550728"/>
    <lineage>
        <taxon>Bacteria</taxon>
        <taxon>Pseudomonadati</taxon>
        <taxon>Pseudomonadota</taxon>
        <taxon>Alphaproteobacteria</taxon>
        <taxon>Sphingomonadales</taxon>
        <taxon>Sphingomonadaceae</taxon>
        <taxon>Blastomonas</taxon>
    </lineage>
</organism>
<gene>
    <name evidence="1" type="ORF">B5J99_13240</name>
</gene>
<reference evidence="1 2" key="1">
    <citation type="submission" date="2017-03" db="EMBL/GenBank/DDBJ databases">
        <title>Complete genome sequence of Blastomonas fulva degrading microcsystin LR.</title>
        <authorList>
            <person name="Lee H.-g."/>
            <person name="Jin L."/>
            <person name="oh H.-M."/>
        </authorList>
    </citation>
    <scope>NUCLEOTIDE SEQUENCE [LARGE SCALE GENOMIC DNA]</scope>
    <source>
        <strain evidence="1 2">T2</strain>
    </source>
</reference>
<name>A0ABM6M8U4_9SPHN</name>
<evidence type="ECO:0000313" key="1">
    <source>
        <dbReference type="EMBL" id="ASR52304.1"/>
    </source>
</evidence>
<proteinExistence type="predicted"/>
<dbReference type="SUPFAM" id="SSF54593">
    <property type="entry name" value="Glyoxalase/Bleomycin resistance protein/Dihydroxybiphenyl dioxygenase"/>
    <property type="match status" value="1"/>
</dbReference>
<dbReference type="RefSeq" id="WP_117352641.1">
    <property type="nucleotide sequence ID" value="NZ_CP020083.1"/>
</dbReference>
<evidence type="ECO:0008006" key="3">
    <source>
        <dbReference type="Google" id="ProtNLM"/>
    </source>
</evidence>
<dbReference type="Proteomes" id="UP000258016">
    <property type="component" value="Chromosome"/>
</dbReference>
<dbReference type="GeneID" id="303486540"/>
<keyword evidence="2" id="KW-1185">Reference proteome</keyword>